<feature type="compositionally biased region" description="Basic and acidic residues" evidence="9">
    <location>
        <begin position="239"/>
        <end position="250"/>
    </location>
</feature>
<keyword evidence="10" id="KW-1133">Transmembrane helix</keyword>
<dbReference type="PROSITE" id="PS51419">
    <property type="entry name" value="RAB"/>
    <property type="match status" value="1"/>
</dbReference>
<evidence type="ECO:0000256" key="8">
    <source>
        <dbReference type="ARBA" id="ARBA00047660"/>
    </source>
</evidence>
<dbReference type="Gene3D" id="3.40.50.300">
    <property type="entry name" value="P-loop containing nucleotide triphosphate hydrolases"/>
    <property type="match status" value="1"/>
</dbReference>
<evidence type="ECO:0000256" key="1">
    <source>
        <dbReference type="ARBA" id="ARBA00004635"/>
    </source>
</evidence>
<dbReference type="PANTHER" id="PTHR47980">
    <property type="entry name" value="LD44762P"/>
    <property type="match status" value="1"/>
</dbReference>
<dbReference type="InterPro" id="IPR005225">
    <property type="entry name" value="Small_GTP-bd"/>
</dbReference>
<dbReference type="EMBL" id="JAYMGO010000018">
    <property type="protein sequence ID" value="KAL1257205.1"/>
    <property type="molecule type" value="Genomic_DNA"/>
</dbReference>
<evidence type="ECO:0000256" key="9">
    <source>
        <dbReference type="SAM" id="MobiDB-lite"/>
    </source>
</evidence>
<dbReference type="NCBIfam" id="TIGR00231">
    <property type="entry name" value="small_GTP"/>
    <property type="match status" value="1"/>
</dbReference>
<evidence type="ECO:0000256" key="2">
    <source>
        <dbReference type="ARBA" id="ARBA00006270"/>
    </source>
</evidence>
<comment type="similarity">
    <text evidence="2">Belongs to the small GTPase superfamily. Rab family.</text>
</comment>
<gene>
    <name evidence="11" type="ORF">QQF64_012750</name>
</gene>
<keyword evidence="4" id="KW-0547">Nucleotide-binding</keyword>
<keyword evidence="10" id="KW-0472">Membrane</keyword>
<reference evidence="11 12" key="1">
    <citation type="submission" date="2023-09" db="EMBL/GenBank/DDBJ databases">
        <authorList>
            <person name="Wang M."/>
        </authorList>
    </citation>
    <scope>NUCLEOTIDE SEQUENCE [LARGE SCALE GENOMIC DNA]</scope>
    <source>
        <strain evidence="11">GT-2023</strain>
        <tissue evidence="11">Liver</tissue>
    </source>
</reference>
<protein>
    <recommendedName>
        <fullName evidence="3">small monomeric GTPase</fullName>
        <ecNumber evidence="3">3.6.5.2</ecNumber>
    </recommendedName>
</protein>
<evidence type="ECO:0000256" key="10">
    <source>
        <dbReference type="SAM" id="Phobius"/>
    </source>
</evidence>
<dbReference type="Pfam" id="PF00071">
    <property type="entry name" value="Ras"/>
    <property type="match status" value="1"/>
</dbReference>
<dbReference type="SMART" id="SM00173">
    <property type="entry name" value="RAS"/>
    <property type="match status" value="1"/>
</dbReference>
<dbReference type="Proteomes" id="UP001558613">
    <property type="component" value="Unassembled WGS sequence"/>
</dbReference>
<feature type="compositionally biased region" description="Polar residues" evidence="9">
    <location>
        <begin position="228"/>
        <end position="237"/>
    </location>
</feature>
<evidence type="ECO:0000256" key="7">
    <source>
        <dbReference type="ARBA" id="ARBA00023289"/>
    </source>
</evidence>
<keyword evidence="7" id="KW-0636">Prenylation</keyword>
<evidence type="ECO:0000313" key="12">
    <source>
        <dbReference type="Proteomes" id="UP001558613"/>
    </source>
</evidence>
<evidence type="ECO:0000256" key="3">
    <source>
        <dbReference type="ARBA" id="ARBA00011984"/>
    </source>
</evidence>
<comment type="catalytic activity">
    <reaction evidence="8">
        <text>GTP + H2O = GDP + phosphate + H(+)</text>
        <dbReference type="Rhea" id="RHEA:19669"/>
        <dbReference type="ChEBI" id="CHEBI:15377"/>
        <dbReference type="ChEBI" id="CHEBI:15378"/>
        <dbReference type="ChEBI" id="CHEBI:37565"/>
        <dbReference type="ChEBI" id="CHEBI:43474"/>
        <dbReference type="ChEBI" id="CHEBI:58189"/>
        <dbReference type="EC" id="3.6.5.2"/>
    </reaction>
    <physiologicalReaction direction="left-to-right" evidence="8">
        <dbReference type="Rhea" id="RHEA:19670"/>
    </physiologicalReaction>
</comment>
<evidence type="ECO:0000256" key="6">
    <source>
        <dbReference type="ARBA" id="ARBA00023288"/>
    </source>
</evidence>
<comment type="caution">
    <text evidence="11">The sequence shown here is derived from an EMBL/GenBank/DDBJ whole genome shotgun (WGS) entry which is preliminary data.</text>
</comment>
<dbReference type="EC" id="3.6.5.2" evidence="3"/>
<evidence type="ECO:0000256" key="4">
    <source>
        <dbReference type="ARBA" id="ARBA00022741"/>
    </source>
</evidence>
<sequence>MYVAFGLRELPYSLVRPCLHVFCCTLLILLSFNKRLKTLRSGMILPLVLVLGWFVIFEKENPKRSTDVHITDLVLVQLSVYKSNGPDGTVGRGQRIHIQLWDTAGQERFRSLTTAFFRDAMGFLLLFDLTNEQSFLNVRNWMSQLQTHAYCENPDIVLCGNKSDLDDQRAVKAENARELAEKYGVPYFETSAANGENVSRAVEVLLDLIMKRMERCVDKSWIPDGTVRSNGHSTTSLAEPHDAEQSKCSC</sequence>
<evidence type="ECO:0000313" key="11">
    <source>
        <dbReference type="EMBL" id="KAL1257205.1"/>
    </source>
</evidence>
<comment type="subcellular location">
    <subcellularLocation>
        <location evidence="1">Membrane</location>
        <topology evidence="1">Lipid-anchor</topology>
    </subcellularLocation>
</comment>
<dbReference type="InterPro" id="IPR001806">
    <property type="entry name" value="Small_GTPase"/>
</dbReference>
<dbReference type="SMART" id="SM00174">
    <property type="entry name" value="RHO"/>
    <property type="match status" value="1"/>
</dbReference>
<dbReference type="SUPFAM" id="SSF52540">
    <property type="entry name" value="P-loop containing nucleoside triphosphate hydrolases"/>
    <property type="match status" value="1"/>
</dbReference>
<dbReference type="SMART" id="SM00175">
    <property type="entry name" value="RAB"/>
    <property type="match status" value="1"/>
</dbReference>
<name>A0ABR3LXE3_9TELE</name>
<dbReference type="InterPro" id="IPR050305">
    <property type="entry name" value="Small_GTPase_Rab"/>
</dbReference>
<dbReference type="PRINTS" id="PR00449">
    <property type="entry name" value="RASTRNSFRMNG"/>
</dbReference>
<dbReference type="PROSITE" id="PS51421">
    <property type="entry name" value="RAS"/>
    <property type="match status" value="1"/>
</dbReference>
<proteinExistence type="inferred from homology"/>
<keyword evidence="12" id="KW-1185">Reference proteome</keyword>
<keyword evidence="10" id="KW-0812">Transmembrane</keyword>
<feature type="transmembrane region" description="Helical" evidence="10">
    <location>
        <begin position="39"/>
        <end position="57"/>
    </location>
</feature>
<evidence type="ECO:0000256" key="5">
    <source>
        <dbReference type="ARBA" id="ARBA00023134"/>
    </source>
</evidence>
<keyword evidence="5" id="KW-0342">GTP-binding</keyword>
<accession>A0ABR3LXE3</accession>
<feature type="transmembrane region" description="Helical" evidence="10">
    <location>
        <begin position="12"/>
        <end position="32"/>
    </location>
</feature>
<dbReference type="InterPro" id="IPR027417">
    <property type="entry name" value="P-loop_NTPase"/>
</dbReference>
<organism evidence="11 12">
    <name type="scientific">Cirrhinus molitorella</name>
    <name type="common">mud carp</name>
    <dbReference type="NCBI Taxonomy" id="172907"/>
    <lineage>
        <taxon>Eukaryota</taxon>
        <taxon>Metazoa</taxon>
        <taxon>Chordata</taxon>
        <taxon>Craniata</taxon>
        <taxon>Vertebrata</taxon>
        <taxon>Euteleostomi</taxon>
        <taxon>Actinopterygii</taxon>
        <taxon>Neopterygii</taxon>
        <taxon>Teleostei</taxon>
        <taxon>Ostariophysi</taxon>
        <taxon>Cypriniformes</taxon>
        <taxon>Cyprinidae</taxon>
        <taxon>Labeoninae</taxon>
        <taxon>Labeonini</taxon>
        <taxon>Cirrhinus</taxon>
    </lineage>
</organism>
<feature type="region of interest" description="Disordered" evidence="9">
    <location>
        <begin position="228"/>
        <end position="250"/>
    </location>
</feature>
<keyword evidence="6" id="KW-0449">Lipoprotein</keyword>
<dbReference type="PROSITE" id="PS51420">
    <property type="entry name" value="RHO"/>
    <property type="match status" value="1"/>
</dbReference>